<dbReference type="SUPFAM" id="SSF50156">
    <property type="entry name" value="PDZ domain-like"/>
    <property type="match status" value="1"/>
</dbReference>
<name>A0A3P5XTM2_9BACL</name>
<dbReference type="GO" id="GO:0016787">
    <property type="term" value="F:hydrolase activity"/>
    <property type="evidence" value="ECO:0007669"/>
    <property type="project" value="UniProtKB-KW"/>
</dbReference>
<dbReference type="InterPro" id="IPR008763">
    <property type="entry name" value="Peptidase_S55"/>
</dbReference>
<keyword evidence="3" id="KW-1185">Reference proteome</keyword>
<dbReference type="RefSeq" id="WP_124071429.1">
    <property type="nucleotide sequence ID" value="NZ_CBCRXF010000002.1"/>
</dbReference>
<feature type="domain" description="Peptidase S55" evidence="1">
    <location>
        <begin position="101"/>
        <end position="322"/>
    </location>
</feature>
<evidence type="ECO:0000313" key="2">
    <source>
        <dbReference type="EMBL" id="VDC32388.1"/>
    </source>
</evidence>
<dbReference type="EMBL" id="UXAV01000044">
    <property type="protein sequence ID" value="VDC32388.1"/>
    <property type="molecule type" value="Genomic_DNA"/>
</dbReference>
<sequence length="322" mass="35448">MEWSRQFKLVVSFCILFLFTPLIVNPAFAKSDYLIPMGHSIGIKMELTGVFITNDVMISKDNWLKAGDLIEQVGDKSIKTLPDFEKTLSTMTDEKEIELQVLRNGDSSRIKADGEAMKRLIPFLKDRTEGTGTLTYVDPDKGIYGALGHQIIDSALKSPPLFTDGTIHLSEIGQIKKSTPGSPGYKISTIVDDGDFLGTIQTNSVYGIFGTWNSAYKKVLAEPLEIMHPTQVKVGKAEILTTIKGTKVETFAIEITKVEKDQFHFVLTDTALLKKTGGILQGMSGSPVIQDGMFAGAVTHMFVDEPEKGAALFLEMMREGEE</sequence>
<dbReference type="Pfam" id="PF13180">
    <property type="entry name" value="PDZ_2"/>
    <property type="match status" value="1"/>
</dbReference>
<dbReference type="Proteomes" id="UP000270468">
    <property type="component" value="Unassembled WGS sequence"/>
</dbReference>
<proteinExistence type="predicted"/>
<gene>
    <name evidence="2" type="primary">spoIVB</name>
    <name evidence="2" type="ORF">FILTAD_02618</name>
</gene>
<keyword evidence="2" id="KW-0378">Hydrolase</keyword>
<dbReference type="EC" id="3.4.21.116" evidence="2"/>
<accession>A0A3P5XTM2</accession>
<dbReference type="OrthoDB" id="9765242at2"/>
<dbReference type="AlphaFoldDB" id="A0A3P5XTM2"/>
<evidence type="ECO:0000313" key="3">
    <source>
        <dbReference type="Proteomes" id="UP000270468"/>
    </source>
</evidence>
<evidence type="ECO:0000259" key="1">
    <source>
        <dbReference type="PROSITE" id="PS51494"/>
    </source>
</evidence>
<reference evidence="2 3" key="1">
    <citation type="submission" date="2018-11" db="EMBL/GenBank/DDBJ databases">
        <authorList>
            <person name="Criscuolo A."/>
        </authorList>
    </citation>
    <scope>NUCLEOTIDE SEQUENCE [LARGE SCALE GENOMIC DNA]</scope>
    <source>
        <strain evidence="2">ATB-66</strain>
    </source>
</reference>
<dbReference type="InterPro" id="IPR001478">
    <property type="entry name" value="PDZ"/>
</dbReference>
<organism evidence="2 3">
    <name type="scientific">Filibacter tadaridae</name>
    <dbReference type="NCBI Taxonomy" id="2483811"/>
    <lineage>
        <taxon>Bacteria</taxon>
        <taxon>Bacillati</taxon>
        <taxon>Bacillota</taxon>
        <taxon>Bacilli</taxon>
        <taxon>Bacillales</taxon>
        <taxon>Caryophanaceae</taxon>
        <taxon>Filibacter</taxon>
    </lineage>
</organism>
<dbReference type="PROSITE" id="PS51494">
    <property type="entry name" value="SPOIVB"/>
    <property type="match status" value="1"/>
</dbReference>
<protein>
    <submittedName>
        <fullName evidence="2">SpoIVB peptidase</fullName>
        <ecNumber evidence="2">3.4.21.116</ecNumber>
    </submittedName>
</protein>
<dbReference type="InterPro" id="IPR036034">
    <property type="entry name" value="PDZ_sf"/>
</dbReference>
<dbReference type="Pfam" id="PF05580">
    <property type="entry name" value="Peptidase_S55"/>
    <property type="match status" value="1"/>
</dbReference>
<dbReference type="Gene3D" id="2.30.42.60">
    <property type="match status" value="1"/>
</dbReference>